<keyword evidence="5" id="KW-0547">Nucleotide-binding</keyword>
<dbReference type="Pfam" id="PF01411">
    <property type="entry name" value="tRNA-synt_2c"/>
    <property type="match status" value="1"/>
</dbReference>
<dbReference type="SMART" id="SM00863">
    <property type="entry name" value="tRNA_SAD"/>
    <property type="match status" value="1"/>
</dbReference>
<keyword evidence="3" id="KW-0820">tRNA-binding</keyword>
<keyword evidence="9" id="KW-0030">Aminoacyl-tRNA synthetase</keyword>
<reference evidence="11 12" key="1">
    <citation type="journal article" date="2015" name="Nature">
        <title>rRNA introns, odd ribosomes, and small enigmatic genomes across a large radiation of phyla.</title>
        <authorList>
            <person name="Brown C.T."/>
            <person name="Hug L.A."/>
            <person name="Thomas B.C."/>
            <person name="Sharon I."/>
            <person name="Castelle C.J."/>
            <person name="Singh A."/>
            <person name="Wilkins M.J."/>
            <person name="Williams K.H."/>
            <person name="Banfield J.F."/>
        </authorList>
    </citation>
    <scope>NUCLEOTIDE SEQUENCE [LARGE SCALE GENOMIC DNA]</scope>
</reference>
<dbReference type="PATRIC" id="fig|1618429.3.peg.1232"/>
<keyword evidence="4 11" id="KW-0436">Ligase</keyword>
<dbReference type="InterPro" id="IPR012947">
    <property type="entry name" value="tRNA_SAD"/>
</dbReference>
<dbReference type="FunFam" id="3.30.980.10:FF:000004">
    <property type="entry name" value="Alanine--tRNA ligase, cytoplasmic"/>
    <property type="match status" value="1"/>
</dbReference>
<dbReference type="InterPro" id="IPR018163">
    <property type="entry name" value="Thr/Ala-tRNA-synth_IIc_edit"/>
</dbReference>
<feature type="domain" description="Alanyl-transfer RNA synthetases family profile" evidence="10">
    <location>
        <begin position="1"/>
        <end position="635"/>
    </location>
</feature>
<dbReference type="Proteomes" id="UP000034753">
    <property type="component" value="Unassembled WGS sequence"/>
</dbReference>
<evidence type="ECO:0000256" key="3">
    <source>
        <dbReference type="ARBA" id="ARBA00022555"/>
    </source>
</evidence>
<evidence type="ECO:0000313" key="12">
    <source>
        <dbReference type="Proteomes" id="UP000034753"/>
    </source>
</evidence>
<dbReference type="GO" id="GO:0006419">
    <property type="term" value="P:alanyl-tRNA aminoacylation"/>
    <property type="evidence" value="ECO:0007669"/>
    <property type="project" value="InterPro"/>
</dbReference>
<dbReference type="EMBL" id="LCBN01000085">
    <property type="protein sequence ID" value="KKS11068.1"/>
    <property type="molecule type" value="Genomic_DNA"/>
</dbReference>
<dbReference type="GO" id="GO:0005829">
    <property type="term" value="C:cytosol"/>
    <property type="evidence" value="ECO:0007669"/>
    <property type="project" value="TreeGrafter"/>
</dbReference>
<dbReference type="PANTHER" id="PTHR11777:SF9">
    <property type="entry name" value="ALANINE--TRNA LIGASE, CYTOPLASMIC"/>
    <property type="match status" value="1"/>
</dbReference>
<dbReference type="SUPFAM" id="SSF55186">
    <property type="entry name" value="ThrRS/AlaRS common domain"/>
    <property type="match status" value="1"/>
</dbReference>
<evidence type="ECO:0000256" key="7">
    <source>
        <dbReference type="ARBA" id="ARBA00022884"/>
    </source>
</evidence>
<dbReference type="NCBIfam" id="NF002436">
    <property type="entry name" value="PRK01584.1"/>
    <property type="match status" value="1"/>
</dbReference>
<comment type="caution">
    <text evidence="11">The sequence shown here is derived from an EMBL/GenBank/DDBJ whole genome shotgun (WGS) entry which is preliminary data.</text>
</comment>
<dbReference type="GO" id="GO:0004813">
    <property type="term" value="F:alanine-tRNA ligase activity"/>
    <property type="evidence" value="ECO:0007669"/>
    <property type="project" value="UniProtKB-EC"/>
</dbReference>
<dbReference type="Pfam" id="PF07973">
    <property type="entry name" value="tRNA_SAD"/>
    <property type="match status" value="1"/>
</dbReference>
<dbReference type="PANTHER" id="PTHR11777">
    <property type="entry name" value="ALANYL-TRNA SYNTHETASE"/>
    <property type="match status" value="1"/>
</dbReference>
<dbReference type="GO" id="GO:0002161">
    <property type="term" value="F:aminoacyl-tRNA deacylase activity"/>
    <property type="evidence" value="ECO:0007669"/>
    <property type="project" value="TreeGrafter"/>
</dbReference>
<keyword evidence="8" id="KW-0648">Protein biosynthesis</keyword>
<evidence type="ECO:0000256" key="9">
    <source>
        <dbReference type="ARBA" id="ARBA00023146"/>
    </source>
</evidence>
<dbReference type="GO" id="GO:0005524">
    <property type="term" value="F:ATP binding"/>
    <property type="evidence" value="ECO:0007669"/>
    <property type="project" value="UniProtKB-KW"/>
</dbReference>
<dbReference type="InterPro" id="IPR018162">
    <property type="entry name" value="Ala-tRNA-ligase_IIc_anticod-bd"/>
</dbReference>
<evidence type="ECO:0000256" key="5">
    <source>
        <dbReference type="ARBA" id="ARBA00022741"/>
    </source>
</evidence>
<evidence type="ECO:0000256" key="6">
    <source>
        <dbReference type="ARBA" id="ARBA00022840"/>
    </source>
</evidence>
<dbReference type="InterPro" id="IPR002318">
    <property type="entry name" value="Ala-tRNA-lgiase_IIc"/>
</dbReference>
<dbReference type="Gene3D" id="3.30.980.10">
    <property type="entry name" value="Threonyl-trna Synthetase, Chain A, domain 2"/>
    <property type="match status" value="1"/>
</dbReference>
<dbReference type="InterPro" id="IPR018165">
    <property type="entry name" value="Ala-tRNA-synth_IIc_core"/>
</dbReference>
<sequence length="635" mass="71057">MLIAILIKRGHVIIPSAPLIPENDPSVLFNTAGMQPLVPYLLGQRHPAGDKLADVQKCVRTTDIDDIGDNTHLSFFQMLGNWSLGAYFKEEAIKWSWDLLTDKGEGFGLDPKRLYVTVFAGDNPSTPESLRTGAPRDEESARIWQSVGVPANRIFYLPAENNWWSPGDNGPCGPDSEMFYDVTESGLGDLTLEQYQSADGRRDVVEIWNDVFMEYEKKDGKVIGKLAQKNVDTGAGLERLTMVLQGKNNVYDTDLFASLMTTIRSSAQKTDLKAERIVADHLRSAVFMIADGALPSNTDRGYVLRRLLRRAVRFADQLGLPAGSLATLAEQIVGQYGDFYTELTANKAKVIEAISAEENKFRLTLEQGLKELHRLVFGKVPNPLMLDMVKDTPLRYEDLLVPRDSMEIKGSEIFKISTTYGFPFEMCMEELTKIYYQIYKSNGSKNETYDLRKTPLGEKLTREFNEEMKKHQELSKAGAEQKFKGGLAGTGEMETKYHTATHLLLASLRQVLGADIVQKGSNITAERLRFDFNWPEKLSAEQIKAVEDLVNQKINEKIPVEMLELPKEEAKKIVTTLSFDLSKYGDMVKVYKIGSFSTEFCGGPHVTNTGDLGSFKITKEEAVAAGVRRIKAVLE</sequence>
<dbReference type="CDD" id="cd00673">
    <property type="entry name" value="AlaRS_core"/>
    <property type="match status" value="1"/>
</dbReference>
<dbReference type="Gene3D" id="3.30.930.10">
    <property type="entry name" value="Bira Bifunctional Protein, Domain 2"/>
    <property type="match status" value="1"/>
</dbReference>
<gene>
    <name evidence="11" type="ORF">UU67_C0085G0003</name>
</gene>
<keyword evidence="7" id="KW-0694">RNA-binding</keyword>
<evidence type="ECO:0000313" key="11">
    <source>
        <dbReference type="EMBL" id="KKS11068.1"/>
    </source>
</evidence>
<dbReference type="EC" id="6.1.1.7" evidence="2"/>
<dbReference type="InterPro" id="IPR045864">
    <property type="entry name" value="aa-tRNA-synth_II/BPL/LPL"/>
</dbReference>
<dbReference type="GO" id="GO:0000049">
    <property type="term" value="F:tRNA binding"/>
    <property type="evidence" value="ECO:0007669"/>
    <property type="project" value="UniProtKB-KW"/>
</dbReference>
<dbReference type="Gene3D" id="3.30.54.20">
    <property type="match status" value="1"/>
</dbReference>
<dbReference type="SUPFAM" id="SSF55681">
    <property type="entry name" value="Class II aaRS and biotin synthetases"/>
    <property type="match status" value="1"/>
</dbReference>
<dbReference type="SUPFAM" id="SSF101353">
    <property type="entry name" value="Putative anticodon-binding domain of alanyl-tRNA synthetase (AlaRS)"/>
    <property type="match status" value="1"/>
</dbReference>
<evidence type="ECO:0000256" key="8">
    <source>
        <dbReference type="ARBA" id="ARBA00022917"/>
    </source>
</evidence>
<name>A0A0G0ZDF9_9BACT</name>
<evidence type="ECO:0000256" key="2">
    <source>
        <dbReference type="ARBA" id="ARBA00013168"/>
    </source>
</evidence>
<dbReference type="InterPro" id="IPR050058">
    <property type="entry name" value="Ala-tRNA_ligase"/>
</dbReference>
<evidence type="ECO:0000256" key="4">
    <source>
        <dbReference type="ARBA" id="ARBA00022598"/>
    </source>
</evidence>
<dbReference type="AlphaFoldDB" id="A0A0G0ZDF9"/>
<dbReference type="InterPro" id="IPR018164">
    <property type="entry name" value="Ala-tRNA-synth_IIc_N"/>
</dbReference>
<organism evidence="11 12">
    <name type="scientific">Candidatus Daviesbacteria bacterium GW2011_GWB1_41_5</name>
    <dbReference type="NCBI Taxonomy" id="1618429"/>
    <lineage>
        <taxon>Bacteria</taxon>
        <taxon>Candidatus Daviesiibacteriota</taxon>
    </lineage>
</organism>
<dbReference type="PRINTS" id="PR00980">
    <property type="entry name" value="TRNASYNTHALA"/>
</dbReference>
<proteinExistence type="inferred from homology"/>
<keyword evidence="6" id="KW-0067">ATP-binding</keyword>
<comment type="similarity">
    <text evidence="1">Belongs to the class-II aminoacyl-tRNA synthetase family.</text>
</comment>
<dbReference type="PROSITE" id="PS50860">
    <property type="entry name" value="AA_TRNA_LIGASE_II_ALA"/>
    <property type="match status" value="1"/>
</dbReference>
<evidence type="ECO:0000256" key="1">
    <source>
        <dbReference type="ARBA" id="ARBA00008226"/>
    </source>
</evidence>
<protein>
    <recommendedName>
        <fullName evidence="2">alanine--tRNA ligase</fullName>
        <ecNumber evidence="2">6.1.1.7</ecNumber>
    </recommendedName>
</protein>
<accession>A0A0G0ZDF9</accession>
<evidence type="ECO:0000259" key="10">
    <source>
        <dbReference type="PROSITE" id="PS50860"/>
    </source>
</evidence>